<organism evidence="1 2">
    <name type="scientific">Chitinophaga hostae</name>
    <dbReference type="NCBI Taxonomy" id="2831022"/>
    <lineage>
        <taxon>Bacteria</taxon>
        <taxon>Pseudomonadati</taxon>
        <taxon>Bacteroidota</taxon>
        <taxon>Chitinophagia</taxon>
        <taxon>Chitinophagales</taxon>
        <taxon>Chitinophagaceae</taxon>
        <taxon>Chitinophaga</taxon>
    </lineage>
</organism>
<keyword evidence="2" id="KW-1185">Reference proteome</keyword>
<name>A0ABS5J8G1_9BACT</name>
<dbReference type="EMBL" id="JAGTXB010000022">
    <property type="protein sequence ID" value="MBS0031503.1"/>
    <property type="molecule type" value="Genomic_DNA"/>
</dbReference>
<sequence length="85" mass="9779">MRPLTEIEKRAQLAVQKVRAESLSSGKTFMIYDKDLPDGKYYMEYPDGSVKIVTPSQKLKDFIVEKVLTRRQADLVRDGLNAQFI</sequence>
<evidence type="ECO:0000313" key="1">
    <source>
        <dbReference type="EMBL" id="MBS0031503.1"/>
    </source>
</evidence>
<dbReference type="Proteomes" id="UP000676386">
    <property type="component" value="Unassembled WGS sequence"/>
</dbReference>
<evidence type="ECO:0000313" key="2">
    <source>
        <dbReference type="Proteomes" id="UP000676386"/>
    </source>
</evidence>
<dbReference type="RefSeq" id="WP_211976662.1">
    <property type="nucleotide sequence ID" value="NZ_CBFHAM010000022.1"/>
</dbReference>
<gene>
    <name evidence="1" type="ORF">KE626_29505</name>
</gene>
<accession>A0ABS5J8G1</accession>
<reference evidence="1 2" key="1">
    <citation type="submission" date="2021-04" db="EMBL/GenBank/DDBJ databases">
        <title>Chitinophaga sp. nov., isolated from the rhizosphere soil.</title>
        <authorList>
            <person name="He S."/>
        </authorList>
    </citation>
    <scope>NUCLEOTIDE SEQUENCE [LARGE SCALE GENOMIC DNA]</scope>
    <source>
        <strain evidence="1 2">2R12</strain>
    </source>
</reference>
<comment type="caution">
    <text evidence="1">The sequence shown here is derived from an EMBL/GenBank/DDBJ whole genome shotgun (WGS) entry which is preliminary data.</text>
</comment>
<protein>
    <submittedName>
        <fullName evidence="1">Uncharacterized protein</fullName>
    </submittedName>
</protein>
<proteinExistence type="predicted"/>